<proteinExistence type="predicted"/>
<evidence type="ECO:0000256" key="1">
    <source>
        <dbReference type="SAM" id="SignalP"/>
    </source>
</evidence>
<dbReference type="Gene3D" id="1.10.8.350">
    <property type="entry name" value="Bacterial muramidase"/>
    <property type="match status" value="1"/>
</dbReference>
<dbReference type="CDD" id="cd13399">
    <property type="entry name" value="Slt35-like"/>
    <property type="match status" value="1"/>
</dbReference>
<dbReference type="SUPFAM" id="SSF53955">
    <property type="entry name" value="Lysozyme-like"/>
    <property type="match status" value="1"/>
</dbReference>
<accession>A0A154W8C3</accession>
<dbReference type="InterPro" id="IPR011970">
    <property type="entry name" value="MltB_2"/>
</dbReference>
<dbReference type="InterPro" id="IPR023346">
    <property type="entry name" value="Lysozyme-like_dom_sf"/>
</dbReference>
<dbReference type="EMBL" id="LPXN01000094">
    <property type="protein sequence ID" value="KZD09784.1"/>
    <property type="molecule type" value="Genomic_DNA"/>
</dbReference>
<feature type="signal peptide" evidence="1">
    <location>
        <begin position="1"/>
        <end position="22"/>
    </location>
</feature>
<gene>
    <name evidence="3" type="ORF">AUP43_00965</name>
</gene>
<keyword evidence="1" id="KW-0732">Signal</keyword>
<comment type="caution">
    <text evidence="3">The sequence shown here is derived from an EMBL/GenBank/DDBJ whole genome shotgun (WGS) entry which is preliminary data.</text>
</comment>
<dbReference type="STRING" id="580166.AUP43_00965"/>
<dbReference type="PANTHER" id="PTHR30163:SF8">
    <property type="entry name" value="LYTIC MUREIN TRANSGLYCOSYLASE"/>
    <property type="match status" value="1"/>
</dbReference>
<organism evidence="3 4">
    <name type="scientific">Oceanibaculum pacificum</name>
    <dbReference type="NCBI Taxonomy" id="580166"/>
    <lineage>
        <taxon>Bacteria</taxon>
        <taxon>Pseudomonadati</taxon>
        <taxon>Pseudomonadota</taxon>
        <taxon>Alphaproteobacteria</taxon>
        <taxon>Rhodospirillales</taxon>
        <taxon>Oceanibaculaceae</taxon>
        <taxon>Oceanibaculum</taxon>
    </lineage>
</organism>
<dbReference type="GO" id="GO:0009253">
    <property type="term" value="P:peptidoglycan catabolic process"/>
    <property type="evidence" value="ECO:0007669"/>
    <property type="project" value="TreeGrafter"/>
</dbReference>
<protein>
    <submittedName>
        <fullName evidence="3">Lytic transglycosylase</fullName>
    </submittedName>
</protein>
<dbReference type="PANTHER" id="PTHR30163">
    <property type="entry name" value="MEMBRANE-BOUND LYTIC MUREIN TRANSGLYCOSYLASE B"/>
    <property type="match status" value="1"/>
</dbReference>
<reference evidence="3 4" key="1">
    <citation type="submission" date="2015-12" db="EMBL/GenBank/DDBJ databases">
        <title>Genome sequence of Oceanibaculum pacificum MCCC 1A02656.</title>
        <authorList>
            <person name="Lu L."/>
            <person name="Lai Q."/>
            <person name="Shao Z."/>
            <person name="Qian P."/>
        </authorList>
    </citation>
    <scope>NUCLEOTIDE SEQUENCE [LARGE SCALE GENOMIC DNA]</scope>
    <source>
        <strain evidence="3 4">MCCC 1A02656</strain>
    </source>
</reference>
<feature type="domain" description="Transglycosylase SLT" evidence="2">
    <location>
        <begin position="27"/>
        <end position="318"/>
    </location>
</feature>
<dbReference type="FunFam" id="1.10.8.350:FF:000001">
    <property type="entry name" value="Lytic murein transglycosylase B"/>
    <property type="match status" value="1"/>
</dbReference>
<dbReference type="Gene3D" id="1.10.530.10">
    <property type="match status" value="1"/>
</dbReference>
<evidence type="ECO:0000259" key="2">
    <source>
        <dbReference type="Pfam" id="PF13406"/>
    </source>
</evidence>
<keyword evidence="4" id="KW-1185">Reference proteome</keyword>
<dbReference type="InterPro" id="IPR031304">
    <property type="entry name" value="SLT_2"/>
</dbReference>
<evidence type="ECO:0000313" key="3">
    <source>
        <dbReference type="EMBL" id="KZD09784.1"/>
    </source>
</evidence>
<sequence>MLMAGLVAAAMLGGMMAGSAQANDQPFAAWLQELRAEAVQKGIKQSTLDAALTGIKPIPRVIELDRKQPEFTLTFQQYIDRVVPQSRIDRGRAMMAEHKALLEPISERYGVPARVIVALWGIETDFGRVTGNFPVVEALATLAYDGRRSAFFRKELMDALTILDEGHIAPKAMIGSWAGAMGQNQFMPSSFRAYAVDYSGDGRRDIWTTQPDIFASIANYLSRVGWKSDQTWGRPVRLPNGFDATLAAQKTVKPISEWQAMGVRRANGGDLPTRDLPAMIVQPGGAEGPAFMVYDNFEAILKWNRSTYFALAAGRLSDALGNIDSAE</sequence>
<dbReference type="OrthoDB" id="9808544at2"/>
<dbReference type="Pfam" id="PF13406">
    <property type="entry name" value="SLT_2"/>
    <property type="match status" value="1"/>
</dbReference>
<evidence type="ECO:0000313" key="4">
    <source>
        <dbReference type="Proteomes" id="UP000076400"/>
    </source>
</evidence>
<dbReference type="AlphaFoldDB" id="A0A154W8C3"/>
<dbReference type="GO" id="GO:0008933">
    <property type="term" value="F:peptidoglycan lytic transglycosylase activity"/>
    <property type="evidence" value="ECO:0007669"/>
    <property type="project" value="TreeGrafter"/>
</dbReference>
<dbReference type="NCBIfam" id="TIGR02283">
    <property type="entry name" value="MltB_2"/>
    <property type="match status" value="1"/>
</dbReference>
<name>A0A154W8C3_9PROT</name>
<feature type="chain" id="PRO_5007602305" evidence="1">
    <location>
        <begin position="23"/>
        <end position="327"/>
    </location>
</feature>
<dbReference type="InterPro" id="IPR043426">
    <property type="entry name" value="MltB-like"/>
</dbReference>
<dbReference type="Proteomes" id="UP000076400">
    <property type="component" value="Unassembled WGS sequence"/>
</dbReference>